<feature type="domain" description="RGS" evidence="1">
    <location>
        <begin position="26"/>
        <end position="143"/>
    </location>
</feature>
<evidence type="ECO:0000313" key="3">
    <source>
        <dbReference type="Proteomes" id="UP000291343"/>
    </source>
</evidence>
<dbReference type="InterPro" id="IPR016137">
    <property type="entry name" value="RGS"/>
</dbReference>
<reference evidence="2 3" key="1">
    <citation type="journal article" date="2017" name="Gigascience">
        <title>Genome sequence of the small brown planthopper, Laodelphax striatellus.</title>
        <authorList>
            <person name="Zhu J."/>
            <person name="Jiang F."/>
            <person name="Wang X."/>
            <person name="Yang P."/>
            <person name="Bao Y."/>
            <person name="Zhao W."/>
            <person name="Wang W."/>
            <person name="Lu H."/>
            <person name="Wang Q."/>
            <person name="Cui N."/>
            <person name="Li J."/>
            <person name="Chen X."/>
            <person name="Luo L."/>
            <person name="Yu J."/>
            <person name="Kang L."/>
            <person name="Cui F."/>
        </authorList>
    </citation>
    <scope>NUCLEOTIDE SEQUENCE [LARGE SCALE GENOMIC DNA]</scope>
    <source>
        <strain evidence="2">Lst14</strain>
    </source>
</reference>
<dbReference type="Gene3D" id="1.10.167.10">
    <property type="entry name" value="Regulator of G-protein Signalling 4, domain 2"/>
    <property type="match status" value="1"/>
</dbReference>
<dbReference type="EMBL" id="QKKF02005739">
    <property type="protein sequence ID" value="RZF46774.1"/>
    <property type="molecule type" value="Genomic_DNA"/>
</dbReference>
<keyword evidence="3" id="KW-1185">Reference proteome</keyword>
<gene>
    <name evidence="2" type="ORF">LSTR_LSTR002637</name>
</gene>
<sequence>MSCIPCVVEGDGCSIPLEDFDRWTDNLHHVIESRDGRRYFREFLTSRFLEESAAALEFWERAELMLRTPHQGHSKGHGRTASVQSMRLHKEAKDLVEMAEDKMNFDLAQMRCLYEAIQSGREDKIRTTFQEAMQSACELLNDDYQLFRQHLLRQRRLLHEKR</sequence>
<dbReference type="InterPro" id="IPR036305">
    <property type="entry name" value="RGS_sf"/>
</dbReference>
<protein>
    <recommendedName>
        <fullName evidence="1">RGS domain-containing protein</fullName>
    </recommendedName>
</protein>
<dbReference type="Pfam" id="PF00615">
    <property type="entry name" value="RGS"/>
    <property type="match status" value="1"/>
</dbReference>
<dbReference type="SMR" id="A0A482XM66"/>
<dbReference type="InParanoid" id="A0A482XM66"/>
<dbReference type="AlphaFoldDB" id="A0A482XM66"/>
<evidence type="ECO:0000259" key="1">
    <source>
        <dbReference type="PROSITE" id="PS50132"/>
    </source>
</evidence>
<comment type="caution">
    <text evidence="2">The sequence shown here is derived from an EMBL/GenBank/DDBJ whole genome shotgun (WGS) entry which is preliminary data.</text>
</comment>
<evidence type="ECO:0000313" key="2">
    <source>
        <dbReference type="EMBL" id="RZF46774.1"/>
    </source>
</evidence>
<dbReference type="Proteomes" id="UP000291343">
    <property type="component" value="Unassembled WGS sequence"/>
</dbReference>
<proteinExistence type="predicted"/>
<dbReference type="PROSITE" id="PS50132">
    <property type="entry name" value="RGS"/>
    <property type="match status" value="1"/>
</dbReference>
<name>A0A482XM66_LAOST</name>
<dbReference type="SUPFAM" id="SSF48097">
    <property type="entry name" value="Regulator of G-protein signaling, RGS"/>
    <property type="match status" value="1"/>
</dbReference>
<dbReference type="InterPro" id="IPR044926">
    <property type="entry name" value="RGS_subdomain_2"/>
</dbReference>
<accession>A0A482XM66</accession>
<organism evidence="2 3">
    <name type="scientific">Laodelphax striatellus</name>
    <name type="common">Small brown planthopper</name>
    <name type="synonym">Delphax striatella</name>
    <dbReference type="NCBI Taxonomy" id="195883"/>
    <lineage>
        <taxon>Eukaryota</taxon>
        <taxon>Metazoa</taxon>
        <taxon>Ecdysozoa</taxon>
        <taxon>Arthropoda</taxon>
        <taxon>Hexapoda</taxon>
        <taxon>Insecta</taxon>
        <taxon>Pterygota</taxon>
        <taxon>Neoptera</taxon>
        <taxon>Paraneoptera</taxon>
        <taxon>Hemiptera</taxon>
        <taxon>Auchenorrhyncha</taxon>
        <taxon>Fulgoroidea</taxon>
        <taxon>Delphacidae</taxon>
        <taxon>Criomorphinae</taxon>
        <taxon>Laodelphax</taxon>
    </lineage>
</organism>
<dbReference type="OrthoDB" id="6596404at2759"/>